<evidence type="ECO:0000313" key="2">
    <source>
        <dbReference type="Proteomes" id="UP000607653"/>
    </source>
</evidence>
<gene>
    <name evidence="1" type="ORF">HUJ06_024926</name>
</gene>
<organism evidence="1 2">
    <name type="scientific">Nelumbo nucifera</name>
    <name type="common">Sacred lotus</name>
    <dbReference type="NCBI Taxonomy" id="4432"/>
    <lineage>
        <taxon>Eukaryota</taxon>
        <taxon>Viridiplantae</taxon>
        <taxon>Streptophyta</taxon>
        <taxon>Embryophyta</taxon>
        <taxon>Tracheophyta</taxon>
        <taxon>Spermatophyta</taxon>
        <taxon>Magnoliopsida</taxon>
        <taxon>Proteales</taxon>
        <taxon>Nelumbonaceae</taxon>
        <taxon>Nelumbo</taxon>
    </lineage>
</organism>
<evidence type="ECO:0000313" key="1">
    <source>
        <dbReference type="EMBL" id="DAD23463.1"/>
    </source>
</evidence>
<keyword evidence="2" id="KW-1185">Reference proteome</keyword>
<comment type="caution">
    <text evidence="1">The sequence shown here is derived from an EMBL/GenBank/DDBJ whole genome shotgun (WGS) entry which is preliminary data.</text>
</comment>
<accession>A0A822XUP2</accession>
<dbReference type="EMBL" id="DUZY01000001">
    <property type="protein sequence ID" value="DAD23463.1"/>
    <property type="molecule type" value="Genomic_DNA"/>
</dbReference>
<name>A0A822XUP2_NELNU</name>
<reference evidence="1 2" key="1">
    <citation type="journal article" date="2020" name="Mol. Biol. Evol.">
        <title>Distinct Expression and Methylation Patterns for Genes with Different Fates following a Single Whole-Genome Duplication in Flowering Plants.</title>
        <authorList>
            <person name="Shi T."/>
            <person name="Rahmani R.S."/>
            <person name="Gugger P.F."/>
            <person name="Wang M."/>
            <person name="Li H."/>
            <person name="Zhang Y."/>
            <person name="Li Z."/>
            <person name="Wang Q."/>
            <person name="Van de Peer Y."/>
            <person name="Marchal K."/>
            <person name="Chen J."/>
        </authorList>
    </citation>
    <scope>NUCLEOTIDE SEQUENCE [LARGE SCALE GENOMIC DNA]</scope>
    <source>
        <tissue evidence="1">Leaf</tissue>
    </source>
</reference>
<dbReference type="AlphaFoldDB" id="A0A822XUP2"/>
<sequence length="38" mass="4076">MTICFSKNLDHEVALSSIVGKNQALEPKSTGVLTINSE</sequence>
<proteinExistence type="predicted"/>
<protein>
    <submittedName>
        <fullName evidence="1">Uncharacterized protein</fullName>
    </submittedName>
</protein>
<dbReference type="Proteomes" id="UP000607653">
    <property type="component" value="Unassembled WGS sequence"/>
</dbReference>